<name>A0A0E3K7H5_SACSO</name>
<evidence type="ECO:0000313" key="9">
    <source>
        <dbReference type="EMBL" id="AZF81019.1"/>
    </source>
</evidence>
<dbReference type="EMBL" id="CP011055">
    <property type="protein sequence ID" value="AKA73474.1"/>
    <property type="molecule type" value="Genomic_DNA"/>
</dbReference>
<dbReference type="RefSeq" id="WP_009990370.1">
    <property type="nucleotide sequence ID" value="NZ_CP011055.2"/>
</dbReference>
<evidence type="ECO:0000313" key="4">
    <source>
        <dbReference type="EMBL" id="AZF67941.1"/>
    </source>
</evidence>
<evidence type="ECO:0000313" key="2">
    <source>
        <dbReference type="EMBL" id="AKA76172.1"/>
    </source>
</evidence>
<dbReference type="EMBL" id="CP033235">
    <property type="protein sequence ID" value="AZF67941.1"/>
    <property type="molecule type" value="Genomic_DNA"/>
</dbReference>
<dbReference type="EMBL" id="CP033241">
    <property type="protein sequence ID" value="AZF83657.1"/>
    <property type="molecule type" value="Genomic_DNA"/>
</dbReference>
<evidence type="ECO:0000313" key="22">
    <source>
        <dbReference type="Proteomes" id="UP000594632"/>
    </source>
</evidence>
<dbReference type="GeneID" id="24780117"/>
<dbReference type="Proteomes" id="UP000033106">
    <property type="component" value="Chromosome"/>
</dbReference>
<dbReference type="KEGG" id="ssol:SULB_1157"/>
<reference evidence="11 22" key="4">
    <citation type="journal article" date="2020" name="Nat. Commun.">
        <title>The structures of two archaeal type IV pili illuminate evolutionary relationships.</title>
        <authorList>
            <person name="Wang F."/>
            <person name="Baquero D.P."/>
            <person name="Su Z."/>
            <person name="Beltran L.C."/>
            <person name="Prangishvili D."/>
            <person name="Krupovic M."/>
            <person name="Egelman E.H."/>
        </authorList>
    </citation>
    <scope>NUCLEOTIDE SEQUENCE [LARGE SCALE GENOMIC DNA]</scope>
    <source>
        <strain evidence="11 22">POZ149</strain>
    </source>
</reference>
<evidence type="ECO:0000313" key="21">
    <source>
        <dbReference type="Proteomes" id="UP000282269"/>
    </source>
</evidence>
<dbReference type="Proteomes" id="UP000282269">
    <property type="component" value="Chromosome"/>
</dbReference>
<reference evidence="15 16" key="2">
    <citation type="journal article" date="2018" name="Proc. Natl. Acad. Sci. U.S.A.">
        <title>Nonmutational mechanism of inheritance in the Archaeon Sulfolobus solfataricus.</title>
        <authorList>
            <person name="Payne S."/>
            <person name="McCarthy S."/>
            <person name="Johnson T."/>
            <person name="North E."/>
            <person name="Blum P."/>
        </authorList>
    </citation>
    <scope>NUCLEOTIDE SEQUENCE [LARGE SCALE GENOMIC DNA]</scope>
    <source>
        <strain evidence="5 15">SARC-H</strain>
        <strain evidence="6 19">SARC-I</strain>
        <strain evidence="8 20">SARC-N</strain>
        <strain evidence="9 21">SARC-O</strain>
        <strain evidence="10 16">SUL120</strain>
        <strain evidence="4 17">SULG</strain>
        <strain evidence="7 18">SULM</strain>
    </source>
</reference>
<evidence type="ECO:0000313" key="1">
    <source>
        <dbReference type="EMBL" id="AKA73474.1"/>
    </source>
</evidence>
<evidence type="ECO:0000313" key="16">
    <source>
        <dbReference type="Proteomes" id="UP000269431"/>
    </source>
</evidence>
<evidence type="ECO:0000313" key="12">
    <source>
        <dbReference type="Proteomes" id="UP000033057"/>
    </source>
</evidence>
<dbReference type="EMBL" id="CP033237">
    <property type="protein sequence ID" value="AZF73181.1"/>
    <property type="molecule type" value="Genomic_DNA"/>
</dbReference>
<dbReference type="EMBL" id="CP011057">
    <property type="protein sequence ID" value="AKA78864.1"/>
    <property type="molecule type" value="Genomic_DNA"/>
</dbReference>
<dbReference type="AlphaFoldDB" id="A0A0E3K7H5"/>
<evidence type="ECO:0000313" key="18">
    <source>
        <dbReference type="Proteomes" id="UP000273443"/>
    </source>
</evidence>
<dbReference type="Proteomes" id="UP000033057">
    <property type="component" value="Chromosome"/>
</dbReference>
<dbReference type="Proteomes" id="UP000269431">
    <property type="component" value="Chromosome"/>
</dbReference>
<protein>
    <submittedName>
        <fullName evidence="1">Uncharacterized protein</fullName>
    </submittedName>
</protein>
<evidence type="ECO:0000313" key="5">
    <source>
        <dbReference type="EMBL" id="AZF70561.1"/>
    </source>
</evidence>
<dbReference type="EMBL" id="CP033236">
    <property type="protein sequence ID" value="AZF70561.1"/>
    <property type="molecule type" value="Genomic_DNA"/>
</dbReference>
<evidence type="ECO:0000313" key="14">
    <source>
        <dbReference type="Proteomes" id="UP000033106"/>
    </source>
</evidence>
<dbReference type="EMBL" id="CP033238">
    <property type="protein sequence ID" value="AZF75806.1"/>
    <property type="molecule type" value="Genomic_DNA"/>
</dbReference>
<gene>
    <name evidence="11" type="ORF">HFC64_12180</name>
    <name evidence="3" type="ORF">SULA_1156</name>
    <name evidence="1" type="ORF">SULB_1157</name>
    <name evidence="2" type="ORF">SULC_1155</name>
    <name evidence="4" type="ORF">SULG_05705</name>
    <name evidence="5" type="ORF">SULH_05705</name>
    <name evidence="6" type="ORF">SULI_05705</name>
    <name evidence="7" type="ORF">SULM_05705</name>
    <name evidence="8" type="ORF">SULN_05705</name>
    <name evidence="9" type="ORF">SULO_05715</name>
    <name evidence="10" type="ORF">SULZ_05940</name>
</gene>
<sequence>MIDDKTLVEIADCLVKYRHVENISSLSVECRRVVCFVLLRVYAEDPYEDVSDDVEYCKKLIEEKMRED</sequence>
<reference evidence="12 13" key="1">
    <citation type="journal article" date="2015" name="Genome Announc.">
        <title>Complete Genome Sequence of Sulfolobus solfataricus Strain 98/2 and Evolved Derivatives.</title>
        <authorList>
            <person name="McCarthy S."/>
            <person name="Gradnigo J."/>
            <person name="Johnson T."/>
            <person name="Payne S."/>
            <person name="Lipzen A."/>
            <person name="Martin J."/>
            <person name="Schackwitz W."/>
            <person name="Moriyama E."/>
            <person name="Blum P."/>
        </authorList>
    </citation>
    <scope>NUCLEOTIDE SEQUENCE [LARGE SCALE GENOMIC DNA]</scope>
    <source>
        <strain evidence="12">98/2 SULC</strain>
        <strain evidence="1">SARC-B</strain>
        <strain evidence="2">SARC-C</strain>
        <strain evidence="3 14">SULA</strain>
        <strain evidence="13">SULB</strain>
    </source>
</reference>
<dbReference type="Proteomes" id="UP000594632">
    <property type="component" value="Chromosome"/>
</dbReference>
<evidence type="ECO:0000313" key="13">
    <source>
        <dbReference type="Proteomes" id="UP000033085"/>
    </source>
</evidence>
<reference evidence="1" key="3">
    <citation type="submission" date="2018-10" db="EMBL/GenBank/DDBJ databases">
        <authorList>
            <person name="McCarthy S."/>
            <person name="Gradnigo J."/>
            <person name="Johnson T."/>
            <person name="Payne S."/>
            <person name="Lipzen A."/>
            <person name="Schackwitz W."/>
            <person name="Martin J."/>
            <person name="Moriyama E."/>
            <person name="Blum P."/>
        </authorList>
    </citation>
    <scope>NUCLEOTIDE SEQUENCE</scope>
    <source>
        <strain evidence="1">SARC-B</strain>
        <strain evidence="2">SARC-C</strain>
        <strain evidence="3">SULA</strain>
    </source>
</reference>
<evidence type="ECO:0000313" key="19">
    <source>
        <dbReference type="Proteomes" id="UP000275843"/>
    </source>
</evidence>
<dbReference type="KEGG" id="ssoa:SULA_1156"/>
<dbReference type="Proteomes" id="UP000273443">
    <property type="component" value="Chromosome"/>
</dbReference>
<evidence type="ECO:0000313" key="8">
    <source>
        <dbReference type="EMBL" id="AZF78413.1"/>
    </source>
</evidence>
<organism evidence="1 13">
    <name type="scientific">Saccharolobus solfataricus</name>
    <name type="common">Sulfolobus solfataricus</name>
    <dbReference type="NCBI Taxonomy" id="2287"/>
    <lineage>
        <taxon>Archaea</taxon>
        <taxon>Thermoproteota</taxon>
        <taxon>Thermoprotei</taxon>
        <taxon>Sulfolobales</taxon>
        <taxon>Sulfolobaceae</taxon>
        <taxon>Saccharolobus</taxon>
    </lineage>
</organism>
<dbReference type="EMBL" id="CP011056">
    <property type="protein sequence ID" value="AKA76172.1"/>
    <property type="molecule type" value="Genomic_DNA"/>
</dbReference>
<dbReference type="Proteomes" id="UP000278715">
    <property type="component" value="Chromosome"/>
</dbReference>
<dbReference type="PATRIC" id="fig|2287.6.peg.1216"/>
<dbReference type="Proteomes" id="UP000275843">
    <property type="component" value="Chromosome"/>
</dbReference>
<dbReference type="Proteomes" id="UP000267993">
    <property type="component" value="Chromosome"/>
</dbReference>
<dbReference type="KEGG" id="ssof:SULC_1155"/>
<evidence type="ECO:0000313" key="6">
    <source>
        <dbReference type="EMBL" id="AZF73181.1"/>
    </source>
</evidence>
<evidence type="ECO:0000313" key="11">
    <source>
        <dbReference type="EMBL" id="QPG50461.1"/>
    </source>
</evidence>
<dbReference type="Proteomes" id="UP000033085">
    <property type="component" value="Chromosome"/>
</dbReference>
<dbReference type="Proteomes" id="UP000273194">
    <property type="component" value="Chromosome"/>
</dbReference>
<dbReference type="EMBL" id="CP033239">
    <property type="protein sequence ID" value="AZF78413.1"/>
    <property type="molecule type" value="Genomic_DNA"/>
</dbReference>
<dbReference type="EMBL" id="CP050869">
    <property type="protein sequence ID" value="QPG50461.1"/>
    <property type="molecule type" value="Genomic_DNA"/>
</dbReference>
<dbReference type="EMBL" id="CP033240">
    <property type="protein sequence ID" value="AZF81019.1"/>
    <property type="molecule type" value="Genomic_DNA"/>
</dbReference>
<proteinExistence type="predicted"/>
<evidence type="ECO:0000313" key="20">
    <source>
        <dbReference type="Proteomes" id="UP000278715"/>
    </source>
</evidence>
<dbReference type="GeneID" id="44129104"/>
<evidence type="ECO:0000313" key="15">
    <source>
        <dbReference type="Proteomes" id="UP000267993"/>
    </source>
</evidence>
<accession>A0A0E3K7H5</accession>
<evidence type="ECO:0000313" key="3">
    <source>
        <dbReference type="EMBL" id="AKA78864.1"/>
    </source>
</evidence>
<evidence type="ECO:0000313" key="7">
    <source>
        <dbReference type="EMBL" id="AZF75806.1"/>
    </source>
</evidence>
<evidence type="ECO:0000313" key="10">
    <source>
        <dbReference type="EMBL" id="AZF83657.1"/>
    </source>
</evidence>
<evidence type="ECO:0000313" key="17">
    <source>
        <dbReference type="Proteomes" id="UP000273194"/>
    </source>
</evidence>